<gene>
    <name evidence="11" type="ORF">WKI299_LOCUS2121</name>
    <name evidence="12" type="ORF">XDN619_LOCUS14221</name>
</gene>
<keyword evidence="7" id="KW-1015">Disulfide bond</keyword>
<dbReference type="PROSITE" id="PS51996">
    <property type="entry name" value="TR_MART"/>
    <property type="match status" value="1"/>
</dbReference>
<dbReference type="GO" id="GO:0106274">
    <property type="term" value="F:NAD+-protein-arginine ADP-ribosyltransferase activity"/>
    <property type="evidence" value="ECO:0007669"/>
    <property type="project" value="UniProtKB-EC"/>
</dbReference>
<feature type="transmembrane region" description="Helical" evidence="10">
    <location>
        <begin position="248"/>
        <end position="267"/>
    </location>
</feature>
<evidence type="ECO:0000313" key="13">
    <source>
        <dbReference type="Proteomes" id="UP000663887"/>
    </source>
</evidence>
<evidence type="ECO:0000256" key="2">
    <source>
        <dbReference type="ARBA" id="ARBA00022676"/>
    </source>
</evidence>
<dbReference type="Proteomes" id="UP000663856">
    <property type="component" value="Unassembled WGS sequence"/>
</dbReference>
<dbReference type="InterPro" id="IPR000768">
    <property type="entry name" value="ART"/>
</dbReference>
<evidence type="ECO:0000256" key="6">
    <source>
        <dbReference type="ARBA" id="ARBA00023027"/>
    </source>
</evidence>
<keyword evidence="10" id="KW-0812">Transmembrane</keyword>
<keyword evidence="3 9" id="KW-0808">Transferase</keyword>
<evidence type="ECO:0000256" key="9">
    <source>
        <dbReference type="RuleBase" id="RU361228"/>
    </source>
</evidence>
<dbReference type="Gene3D" id="3.90.176.10">
    <property type="entry name" value="Toxin ADP-ribosyltransferase, Chain A, domain 1"/>
    <property type="match status" value="1"/>
</dbReference>
<dbReference type="PANTHER" id="PTHR10339:SF19">
    <property type="entry name" value="GPI-LINKED NAD(P)(+)--ARGININE ADP-RIBOSYLTRANSFERASE 1"/>
    <property type="match status" value="1"/>
</dbReference>
<keyword evidence="5" id="KW-0732">Signal</keyword>
<dbReference type="EC" id="2.4.2.31" evidence="9"/>
<evidence type="ECO:0000256" key="5">
    <source>
        <dbReference type="ARBA" id="ARBA00022729"/>
    </source>
</evidence>
<dbReference type="EMBL" id="CAJNRF010000179">
    <property type="protein sequence ID" value="CAF1945483.1"/>
    <property type="molecule type" value="Genomic_DNA"/>
</dbReference>
<keyword evidence="9" id="KW-0521">NADP</keyword>
<evidence type="ECO:0000313" key="12">
    <source>
        <dbReference type="EMBL" id="CAF2079088.1"/>
    </source>
</evidence>
<feature type="transmembrane region" description="Helical" evidence="10">
    <location>
        <begin position="214"/>
        <end position="236"/>
    </location>
</feature>
<dbReference type="AlphaFoldDB" id="A0A816RWY7"/>
<dbReference type="Pfam" id="PF01129">
    <property type="entry name" value="ART"/>
    <property type="match status" value="1"/>
</dbReference>
<keyword evidence="4" id="KW-0548">Nucleotidyltransferase</keyword>
<dbReference type="GO" id="GO:0016779">
    <property type="term" value="F:nucleotidyltransferase activity"/>
    <property type="evidence" value="ECO:0007669"/>
    <property type="project" value="UniProtKB-KW"/>
</dbReference>
<comment type="similarity">
    <text evidence="1 9">Belongs to the Arg-specific ADP-ribosyltransferase family.</text>
</comment>
<dbReference type="PANTHER" id="PTHR10339">
    <property type="entry name" value="ADP-RIBOSYLTRANSFERASE"/>
    <property type="match status" value="1"/>
</dbReference>
<keyword evidence="6 9" id="KW-0520">NAD</keyword>
<evidence type="ECO:0000256" key="8">
    <source>
        <dbReference type="ARBA" id="ARBA00047597"/>
    </source>
</evidence>
<feature type="transmembrane region" description="Helical" evidence="10">
    <location>
        <begin position="279"/>
        <end position="299"/>
    </location>
</feature>
<protein>
    <recommendedName>
        <fullName evidence="9">NAD(P)(+)--arginine ADP-ribosyltransferase</fullName>
        <ecNumber evidence="9">2.4.2.31</ecNumber>
    </recommendedName>
    <alternativeName>
        <fullName evidence="9">Mono(ADP-ribosyl)transferase</fullName>
    </alternativeName>
</protein>
<evidence type="ECO:0000256" key="10">
    <source>
        <dbReference type="SAM" id="Phobius"/>
    </source>
</evidence>
<keyword evidence="10" id="KW-1133">Transmembrane helix</keyword>
<sequence length="361" mass="40480">MQDDPRTMKNLMPFIRRATRQINQHSPSSQRIVYRGMTLTNEQCAFFTVNKIFRFPGFTSTSEDQNVAQQFGNVLLEIEVPHPCYQVRNISHISYYQSEREWLFSPYSQFQVMNRNNNTIYLRSLDNLWSSSPTSTVPVSYSDPWSSPPDSSDSVSYSIPWSPPSNSTNSISYSNPLTLPPNSTDSVSYSIPWSPSPTSIDPDINWRSELMGKCIVVIGIIELVFTILIFILELASLNVAIGIRPTGVGIWCAVVFAIVTIITIGLGNSDSRTKSQCRVILVGQLILLVFTFILIGIAGDYVAKDGYIGLNVDSSMMNQLLADSLKRKYQITQAQLAFGILLMFCGWAYVALYTVIANKDR</sequence>
<feature type="transmembrane region" description="Helical" evidence="10">
    <location>
        <begin position="336"/>
        <end position="356"/>
    </location>
</feature>
<dbReference type="EMBL" id="CAJNRG010005612">
    <property type="protein sequence ID" value="CAF2079088.1"/>
    <property type="molecule type" value="Genomic_DNA"/>
</dbReference>
<evidence type="ECO:0000313" key="11">
    <source>
        <dbReference type="EMBL" id="CAF1945483.1"/>
    </source>
</evidence>
<proteinExistence type="inferred from homology"/>
<evidence type="ECO:0000256" key="7">
    <source>
        <dbReference type="ARBA" id="ARBA00023157"/>
    </source>
</evidence>
<dbReference type="InterPro" id="IPR050999">
    <property type="entry name" value="ADP-ribosyltransferase_ARG"/>
</dbReference>
<keyword evidence="10" id="KW-0472">Membrane</keyword>
<evidence type="ECO:0000256" key="1">
    <source>
        <dbReference type="ARBA" id="ARBA00009558"/>
    </source>
</evidence>
<organism evidence="12 13">
    <name type="scientific">Rotaria magnacalcarata</name>
    <dbReference type="NCBI Taxonomy" id="392030"/>
    <lineage>
        <taxon>Eukaryota</taxon>
        <taxon>Metazoa</taxon>
        <taxon>Spiralia</taxon>
        <taxon>Gnathifera</taxon>
        <taxon>Rotifera</taxon>
        <taxon>Eurotatoria</taxon>
        <taxon>Bdelloidea</taxon>
        <taxon>Philodinida</taxon>
        <taxon>Philodinidae</taxon>
        <taxon>Rotaria</taxon>
    </lineage>
</organism>
<keyword evidence="2 9" id="KW-0328">Glycosyltransferase</keyword>
<accession>A0A816RWY7</accession>
<comment type="caution">
    <text evidence="12">The sequence shown here is derived from an EMBL/GenBank/DDBJ whole genome shotgun (WGS) entry which is preliminary data.</text>
</comment>
<evidence type="ECO:0000256" key="4">
    <source>
        <dbReference type="ARBA" id="ARBA00022695"/>
    </source>
</evidence>
<dbReference type="Proteomes" id="UP000663887">
    <property type="component" value="Unassembled WGS sequence"/>
</dbReference>
<dbReference type="GO" id="GO:0003950">
    <property type="term" value="F:NAD+ poly-ADP-ribosyltransferase activity"/>
    <property type="evidence" value="ECO:0007669"/>
    <property type="project" value="TreeGrafter"/>
</dbReference>
<dbReference type="SUPFAM" id="SSF56399">
    <property type="entry name" value="ADP-ribosylation"/>
    <property type="match status" value="1"/>
</dbReference>
<comment type="catalytic activity">
    <reaction evidence="8 9">
        <text>L-arginyl-[protein] + NAD(+) = N(omega)-(ADP-D-ribosyl)-L-arginyl-[protein] + nicotinamide + H(+)</text>
        <dbReference type="Rhea" id="RHEA:19149"/>
        <dbReference type="Rhea" id="RHEA-COMP:10532"/>
        <dbReference type="Rhea" id="RHEA-COMP:15087"/>
        <dbReference type="ChEBI" id="CHEBI:15378"/>
        <dbReference type="ChEBI" id="CHEBI:17154"/>
        <dbReference type="ChEBI" id="CHEBI:29965"/>
        <dbReference type="ChEBI" id="CHEBI:57540"/>
        <dbReference type="ChEBI" id="CHEBI:142554"/>
        <dbReference type="EC" id="2.4.2.31"/>
    </reaction>
</comment>
<name>A0A816RWY7_9BILA</name>
<evidence type="ECO:0000256" key="3">
    <source>
        <dbReference type="ARBA" id="ARBA00022679"/>
    </source>
</evidence>
<reference evidence="12" key="1">
    <citation type="submission" date="2021-02" db="EMBL/GenBank/DDBJ databases">
        <authorList>
            <person name="Nowell W R."/>
        </authorList>
    </citation>
    <scope>NUCLEOTIDE SEQUENCE</scope>
</reference>